<keyword evidence="1" id="KW-0378">Hydrolase</keyword>
<dbReference type="GO" id="GO:0031125">
    <property type="term" value="P:rRNA 3'-end processing"/>
    <property type="evidence" value="ECO:0007669"/>
    <property type="project" value="TreeGrafter"/>
</dbReference>
<evidence type="ECO:0000313" key="5">
    <source>
        <dbReference type="EMBL" id="QAS70323.1"/>
    </source>
</evidence>
<keyword evidence="2" id="KW-0269">Exonuclease</keyword>
<feature type="domain" description="HD" evidence="3">
    <location>
        <begin position="157"/>
        <end position="278"/>
    </location>
</feature>
<reference evidence="4" key="2">
    <citation type="submission" date="2019-01" db="EMBL/GenBank/DDBJ databases">
        <title>Oenococcus sicerae UCMA17102.</title>
        <authorList>
            <person name="Cousin F.J."/>
            <person name="Le Guellec R."/>
            <person name="Cretenet M."/>
        </authorList>
    </citation>
    <scope>NUCLEOTIDE SEQUENCE</scope>
    <source>
        <strain evidence="4">UCMA17102</strain>
    </source>
</reference>
<dbReference type="SUPFAM" id="SSF109604">
    <property type="entry name" value="HD-domain/PDEase-like"/>
    <property type="match status" value="1"/>
</dbReference>
<dbReference type="InterPro" id="IPR050798">
    <property type="entry name" value="YhaM_exoribonuc/phosphodiest"/>
</dbReference>
<evidence type="ECO:0000259" key="3">
    <source>
        <dbReference type="PROSITE" id="PS51831"/>
    </source>
</evidence>
<dbReference type="PROSITE" id="PS51831">
    <property type="entry name" value="HD"/>
    <property type="match status" value="1"/>
</dbReference>
<reference evidence="5 6" key="1">
    <citation type="journal article" date="2019" name="Syst. Appl. Microbiol.">
        <title>Oenococcus sicerae sp. nov., isolated from French cider.</title>
        <authorList>
            <person name="Cousin F.J."/>
            <person name="Le Guellec R."/>
            <person name="Chagnot C."/>
            <person name="Goux D."/>
            <person name="Dalmasso M."/>
            <person name="Laplace J.M."/>
            <person name="Cretenet M."/>
        </authorList>
    </citation>
    <scope>NUCLEOTIDE SEQUENCE [LARGE SCALE GENOMIC DNA]</scope>
    <source>
        <strain evidence="5 6">UCMA 15228</strain>
    </source>
</reference>
<evidence type="ECO:0000256" key="1">
    <source>
        <dbReference type="ARBA" id="ARBA00022801"/>
    </source>
</evidence>
<dbReference type="Gene3D" id="1.10.3210.10">
    <property type="entry name" value="Hypothetical protein af1432"/>
    <property type="match status" value="1"/>
</dbReference>
<name>A0AAJ1R8S8_9LACO</name>
<dbReference type="FunFam" id="1.10.3210.10:FF:000008">
    <property type="entry name" value="3'-5' exoribonuclease YhaM"/>
    <property type="match status" value="1"/>
</dbReference>
<dbReference type="InterPro" id="IPR006675">
    <property type="entry name" value="HDIG_dom"/>
</dbReference>
<dbReference type="RefSeq" id="WP_128686790.1">
    <property type="nucleotide sequence ID" value="NZ_CP029684.2"/>
</dbReference>
<gene>
    <name evidence="5" type="ORF">DLJ48_07200</name>
    <name evidence="4" type="ORF">EVC35_01250</name>
</gene>
<evidence type="ECO:0000256" key="2">
    <source>
        <dbReference type="ARBA" id="ARBA00022839"/>
    </source>
</evidence>
<dbReference type="EMBL" id="SDWY01000001">
    <property type="protein sequence ID" value="MDN6899635.1"/>
    <property type="molecule type" value="Genomic_DNA"/>
</dbReference>
<reference evidence="5" key="3">
    <citation type="submission" date="2020-01" db="EMBL/GenBank/DDBJ databases">
        <authorList>
            <person name="Cousin F.J."/>
            <person name="Le Guellec R."/>
            <person name="Cretenet M."/>
        </authorList>
    </citation>
    <scope>NUCLEOTIDE SEQUENCE</scope>
    <source>
        <strain evidence="5">UCMA 15228</strain>
    </source>
</reference>
<dbReference type="SMART" id="SM00471">
    <property type="entry name" value="HDc"/>
    <property type="match status" value="1"/>
</dbReference>
<sequence>MLSDHKKGETYSIYLLIKAAEKRTTSKGSPYIRLTLTDRSGEIQANLWDASDQDVEKYIAGRVAYLTVLQDEYQSKAQLKIQEIRLANDSEPGDPSLYEISSPISKKDLQSQVSDLLFQITNPTWNRIVRNVLNKYADKYYDYPAAEKLHHAYRGGLAFHSLSIAKLAIKVAELYPQINLSLLLSGALLHDIGKTVELSGPVGTEYTNEGQLLGHIVIGDEILVESAEELGFDLHSEDMLLLRHLIISHHNKLEFGSPIPPRELEAYVLSKLDDLDAHIQMITAALNKTERGHFSEKIFGADNQPYYRSNADLPQNHD</sequence>
<dbReference type="GO" id="GO:0004527">
    <property type="term" value="F:exonuclease activity"/>
    <property type="evidence" value="ECO:0007669"/>
    <property type="project" value="UniProtKB-KW"/>
</dbReference>
<dbReference type="InterPro" id="IPR006674">
    <property type="entry name" value="HD_domain"/>
</dbReference>
<dbReference type="PANTHER" id="PTHR37294">
    <property type="entry name" value="3'-5' EXORIBONUCLEASE YHAM"/>
    <property type="match status" value="1"/>
</dbReference>
<keyword evidence="2" id="KW-0540">Nuclease</keyword>
<evidence type="ECO:0000313" key="7">
    <source>
        <dbReference type="Proteomes" id="UP001167919"/>
    </source>
</evidence>
<organism evidence="4 7">
    <name type="scientific">Oenococcus sicerae</name>
    <dbReference type="NCBI Taxonomy" id="2203724"/>
    <lineage>
        <taxon>Bacteria</taxon>
        <taxon>Bacillati</taxon>
        <taxon>Bacillota</taxon>
        <taxon>Bacilli</taxon>
        <taxon>Lactobacillales</taxon>
        <taxon>Lactobacillaceae</taxon>
        <taxon>Oenococcus</taxon>
    </lineage>
</organism>
<dbReference type="NCBIfam" id="TIGR00277">
    <property type="entry name" value="HDIG"/>
    <property type="match status" value="1"/>
</dbReference>
<keyword evidence="6" id="KW-1185">Reference proteome</keyword>
<dbReference type="CDD" id="cd00077">
    <property type="entry name" value="HDc"/>
    <property type="match status" value="1"/>
</dbReference>
<accession>A0AAJ1R8S8</accession>
<dbReference type="EMBL" id="CP029684">
    <property type="protein sequence ID" value="QAS70323.1"/>
    <property type="molecule type" value="Genomic_DNA"/>
</dbReference>
<dbReference type="Proteomes" id="UP000286907">
    <property type="component" value="Chromosome"/>
</dbReference>
<evidence type="ECO:0000313" key="6">
    <source>
        <dbReference type="Proteomes" id="UP000286907"/>
    </source>
</evidence>
<proteinExistence type="predicted"/>
<dbReference type="InterPro" id="IPR003607">
    <property type="entry name" value="HD/PDEase_dom"/>
</dbReference>
<dbReference type="CDD" id="cd04492">
    <property type="entry name" value="YhaM_OBF_like"/>
    <property type="match status" value="1"/>
</dbReference>
<dbReference type="Proteomes" id="UP001167919">
    <property type="component" value="Unassembled WGS sequence"/>
</dbReference>
<dbReference type="AlphaFoldDB" id="A0AAJ1R8S8"/>
<protein>
    <submittedName>
        <fullName evidence="4">HD domain-containing protein</fullName>
    </submittedName>
</protein>
<dbReference type="Pfam" id="PF01966">
    <property type="entry name" value="HD"/>
    <property type="match status" value="1"/>
</dbReference>
<evidence type="ECO:0000313" key="4">
    <source>
        <dbReference type="EMBL" id="MDN6899635.1"/>
    </source>
</evidence>
<dbReference type="PANTHER" id="PTHR37294:SF1">
    <property type="entry name" value="3'-5' EXORIBONUCLEASE YHAM"/>
    <property type="match status" value="1"/>
</dbReference>